<organism evidence="3 4">
    <name type="scientific">Pseudomonas mangiferae</name>
    <dbReference type="NCBI Taxonomy" id="2593654"/>
    <lineage>
        <taxon>Bacteria</taxon>
        <taxon>Pseudomonadati</taxon>
        <taxon>Pseudomonadota</taxon>
        <taxon>Gammaproteobacteria</taxon>
        <taxon>Pseudomonadales</taxon>
        <taxon>Pseudomonadaceae</taxon>
        <taxon>Pseudomonas</taxon>
    </lineage>
</organism>
<keyword evidence="4" id="KW-1185">Reference proteome</keyword>
<evidence type="ECO:0000259" key="2">
    <source>
        <dbReference type="Pfam" id="PF16220"/>
    </source>
</evidence>
<evidence type="ECO:0000313" key="4">
    <source>
        <dbReference type="Proteomes" id="UP000315235"/>
    </source>
</evidence>
<dbReference type="OrthoDB" id="1099576at2"/>
<reference evidence="3 4" key="1">
    <citation type="submission" date="2019-07" db="EMBL/GenBank/DDBJ databases">
        <title>Pseudomonas mangiferae sp. nov., isolated from bark of mango tree in Thailand.</title>
        <authorList>
            <person name="Srisuk N."/>
            <person name="Anurat P."/>
        </authorList>
    </citation>
    <scope>NUCLEOTIDE SEQUENCE [LARGE SCALE GENOMIC DNA]</scope>
    <source>
        <strain evidence="3 4">DMKU_BBB3-04</strain>
    </source>
</reference>
<dbReference type="GO" id="GO:0016989">
    <property type="term" value="F:sigma factor antagonist activity"/>
    <property type="evidence" value="ECO:0007669"/>
    <property type="project" value="TreeGrafter"/>
</dbReference>
<dbReference type="Proteomes" id="UP000315235">
    <property type="component" value="Unassembled WGS sequence"/>
</dbReference>
<protein>
    <submittedName>
        <fullName evidence="3">DUF4880 domain-containing protein</fullName>
    </submittedName>
</protein>
<proteinExistence type="predicted"/>
<dbReference type="PANTHER" id="PTHR30273">
    <property type="entry name" value="PERIPLASMIC SIGNAL SENSOR AND SIGMA FACTOR ACTIVATOR FECR-RELATED"/>
    <property type="match status" value="1"/>
</dbReference>
<dbReference type="InterPro" id="IPR032623">
    <property type="entry name" value="FecR_N"/>
</dbReference>
<dbReference type="Gene3D" id="2.60.120.1440">
    <property type="match status" value="1"/>
</dbReference>
<accession>A0A553GWF3</accession>
<evidence type="ECO:0000313" key="3">
    <source>
        <dbReference type="EMBL" id="TRX73842.1"/>
    </source>
</evidence>
<dbReference type="RefSeq" id="WP_143489301.1">
    <property type="nucleotide sequence ID" value="NZ_VJOY01000011.1"/>
</dbReference>
<name>A0A553GWF3_9PSED</name>
<dbReference type="EMBL" id="VJOY01000011">
    <property type="protein sequence ID" value="TRX73842.1"/>
    <property type="molecule type" value="Genomic_DNA"/>
</dbReference>
<dbReference type="Pfam" id="PF16220">
    <property type="entry name" value="DUF4880"/>
    <property type="match status" value="1"/>
</dbReference>
<dbReference type="PANTHER" id="PTHR30273:SF2">
    <property type="entry name" value="PROTEIN FECR"/>
    <property type="match status" value="1"/>
</dbReference>
<sequence length="317" mass="34575">MTPSPLDREAEEAIAWMVRLRAGAPDARLQARFDAWRDGDPARRRAWEHLQARLGAPYDTLRRLDRQLAHDLLAPPALGRRDVLRGIAGLGLAGGALWLGLRSAPGRAVFADLRSGTGERRRVTLADGSQLDLNAGSAVDVAFQAGQRLLLLRRGELVVRVAADPSRPFVVRSAQGDVCALGTRFLVRQEADVTHVAVLEHAVRARLPGGEALELREGQSARLHAGAVERLAGDPRRAAAWLDGRLDVLDEPLEAVVDALRPYRRGLVRVAPQVRGLRVQGVFPLDDSDRALTALAETLPIRIQRYGPWLTLIEPAG</sequence>
<feature type="domain" description="FecR N-terminal" evidence="2">
    <location>
        <begin position="11"/>
        <end position="52"/>
    </location>
</feature>
<feature type="domain" description="FecR protein" evidence="1">
    <location>
        <begin position="112"/>
        <end position="203"/>
    </location>
</feature>
<dbReference type="InterPro" id="IPR006860">
    <property type="entry name" value="FecR"/>
</dbReference>
<comment type="caution">
    <text evidence="3">The sequence shown here is derived from an EMBL/GenBank/DDBJ whole genome shotgun (WGS) entry which is preliminary data.</text>
</comment>
<evidence type="ECO:0000259" key="1">
    <source>
        <dbReference type="Pfam" id="PF04773"/>
    </source>
</evidence>
<gene>
    <name evidence="3" type="ORF">FM069_15635</name>
</gene>
<dbReference type="AlphaFoldDB" id="A0A553GWF3"/>
<dbReference type="Pfam" id="PF04773">
    <property type="entry name" value="FecR"/>
    <property type="match status" value="1"/>
</dbReference>
<dbReference type="PIRSF" id="PIRSF018266">
    <property type="entry name" value="FecR"/>
    <property type="match status" value="1"/>
</dbReference>
<dbReference type="InterPro" id="IPR012373">
    <property type="entry name" value="Ferrdict_sens_TM"/>
</dbReference>